<gene>
    <name evidence="1" type="ORF">DDT56_21550</name>
</gene>
<comment type="caution">
    <text evidence="1">The sequence shown here is derived from an EMBL/GenBank/DDBJ whole genome shotgun (WGS) entry which is preliminary data.</text>
</comment>
<dbReference type="RefSeq" id="WP_136168421.1">
    <property type="nucleotide sequence ID" value="NZ_KZ819098.1"/>
</dbReference>
<organism evidence="1 2">
    <name type="scientific">Brenneria corticis</name>
    <dbReference type="NCBI Taxonomy" id="2173106"/>
    <lineage>
        <taxon>Bacteria</taxon>
        <taxon>Pseudomonadati</taxon>
        <taxon>Pseudomonadota</taxon>
        <taxon>Gammaproteobacteria</taxon>
        <taxon>Enterobacterales</taxon>
        <taxon>Pectobacteriaceae</taxon>
        <taxon>Brenneria</taxon>
    </lineage>
</organism>
<sequence length="149" mass="16618">MDTTEELGGTYFYQGMGNLTAHELLFWVFVENVQKQLGVHDIAAVAALVLGDNNIPVSGKPSTATPGTSRASLFFRKHLDIRLKRRLLPTLTKYSIRHLKVIMVNNIGVFVGRAVPVVGWVILANDVARISFLTTVEYNHIARGEDKLW</sequence>
<dbReference type="AlphaFoldDB" id="A0A2U1TM55"/>
<accession>A0A2U1TM55</accession>
<proteinExistence type="predicted"/>
<dbReference type="NCBIfam" id="NF045926">
    <property type="entry name" value="STM2901_fam"/>
    <property type="match status" value="1"/>
</dbReference>
<evidence type="ECO:0000313" key="2">
    <source>
        <dbReference type="Proteomes" id="UP000296159"/>
    </source>
</evidence>
<dbReference type="Pfam" id="PF26636">
    <property type="entry name" value="DUF8209"/>
    <property type="match status" value="1"/>
</dbReference>
<reference evidence="1 2" key="1">
    <citation type="submission" date="2018-04" db="EMBL/GenBank/DDBJ databases">
        <title>Brenneria corticis sp.nov.</title>
        <authorList>
            <person name="Li Y."/>
        </authorList>
    </citation>
    <scope>NUCLEOTIDE SEQUENCE [LARGE SCALE GENOMIC DNA]</scope>
    <source>
        <strain evidence="1 2">CFCC 11842</strain>
    </source>
</reference>
<name>A0A2U1TM55_9GAMM</name>
<dbReference type="Proteomes" id="UP000296159">
    <property type="component" value="Unassembled WGS sequence"/>
</dbReference>
<evidence type="ECO:0000313" key="1">
    <source>
        <dbReference type="EMBL" id="PWC10503.1"/>
    </source>
</evidence>
<protein>
    <submittedName>
        <fullName evidence="1">Uncharacterized protein</fullName>
    </submittedName>
</protein>
<dbReference type="EMBL" id="QDKH01000036">
    <property type="protein sequence ID" value="PWC10503.1"/>
    <property type="molecule type" value="Genomic_DNA"/>
</dbReference>
<dbReference type="InterPro" id="IPR058064">
    <property type="entry name" value="STM2901-like"/>
</dbReference>
<keyword evidence="2" id="KW-1185">Reference proteome</keyword>
<dbReference type="InterPro" id="IPR058522">
    <property type="entry name" value="DUF8209"/>
</dbReference>